<accession>W4GWD5</accession>
<feature type="region of interest" description="Disordered" evidence="1">
    <location>
        <begin position="441"/>
        <end position="498"/>
    </location>
</feature>
<reference evidence="2" key="1">
    <citation type="submission" date="2013-12" db="EMBL/GenBank/DDBJ databases">
        <title>The Genome Sequence of Aphanomyces astaci APO3.</title>
        <authorList>
            <consortium name="The Broad Institute Genomics Platform"/>
            <person name="Russ C."/>
            <person name="Tyler B."/>
            <person name="van West P."/>
            <person name="Dieguez-Uribeondo J."/>
            <person name="Young S.K."/>
            <person name="Zeng Q."/>
            <person name="Gargeya S."/>
            <person name="Fitzgerald M."/>
            <person name="Abouelleil A."/>
            <person name="Alvarado L."/>
            <person name="Chapman S.B."/>
            <person name="Gainer-Dewar J."/>
            <person name="Goldberg J."/>
            <person name="Griggs A."/>
            <person name="Gujja S."/>
            <person name="Hansen M."/>
            <person name="Howarth C."/>
            <person name="Imamovic A."/>
            <person name="Ireland A."/>
            <person name="Larimer J."/>
            <person name="McCowan C."/>
            <person name="Murphy C."/>
            <person name="Pearson M."/>
            <person name="Poon T.W."/>
            <person name="Priest M."/>
            <person name="Roberts A."/>
            <person name="Saif S."/>
            <person name="Shea T."/>
            <person name="Sykes S."/>
            <person name="Wortman J."/>
            <person name="Nusbaum C."/>
            <person name="Birren B."/>
        </authorList>
    </citation>
    <scope>NUCLEOTIDE SEQUENCE [LARGE SCALE GENOMIC DNA]</scope>
    <source>
        <strain evidence="2">APO3</strain>
    </source>
</reference>
<evidence type="ECO:0000256" key="1">
    <source>
        <dbReference type="SAM" id="MobiDB-lite"/>
    </source>
</evidence>
<feature type="compositionally biased region" description="Polar residues" evidence="1">
    <location>
        <begin position="1"/>
        <end position="11"/>
    </location>
</feature>
<sequence>MSRPSYTTTNHDAPRVTLWTTTYPPQADYLSPSQDTSLGSLVPTHRDIPLHNPIPSPTSPQLARNAQPRQRTQHPEPNPTQSTTHPTFEDMPTSPAPTPPGPAHTHTHPFPHTGSHPTRPPPVKRHHSDIEPDLDFSHPSFHLRRQRDTTKCEVADTTIDDDDQEEYDANTALQFPGIRNLHDEGQPILYRTMQRYWEREAHLFQGFTADDITDVERHFADTKVRIQFSINPSLQPQNDQLSIINYRREIEDVCQEHFGLTFRGGPGQHHDVGIFFLRDISVVMIYQYAGVLDNGLSFHQLEYRLNTAIHPKPPLVTSCAPSAPLGPIPLPPRLPPLTTTDDILAALRGSHLPTPDLSSGPPLAHTSTFSPVAPDGLLRRYSVGTVADTTTRVDPVTASPIWTHGIALAVTPNTQPPLAGTYVAPTHAHAVQGATAMRDTTHIQSPNTPPRKANTNNTSTKPRPGNSHFSATHSRSPDTPRTSISTSGVRSPPSSAAFSTLDARLLEERRLREAAELLQAEDNRLSAEARIRLNTVVTQHESQQAALTARLPYLESSVHTLLQAMQSVSSQMSALAAYPPPSHQDWDPPGHCGVKLTPGCWVRPTTPRQRLWSGSWWLLSFLLWISCYLPLAAATLSPSPTSPLPPSITTPSHPAPAFSHLHDPYSSDDSNNSELLDARIAEALQNPLPPSTLDINPPRQRRRRRAWRIHRLPLPPPDADTARHQLDNILWRESLKGETYIGDPGHPPPPGLLLDSLLIAATNINKNTYGKLGDELATWFRASALDFLIIADSDLPAHKATQLWT</sequence>
<feature type="compositionally biased region" description="Polar residues" evidence="1">
    <location>
        <begin position="59"/>
        <end position="70"/>
    </location>
</feature>
<dbReference type="GeneID" id="20806086"/>
<evidence type="ECO:0000313" key="2">
    <source>
        <dbReference type="EMBL" id="ETV83339.1"/>
    </source>
</evidence>
<name>W4GWD5_APHAT</name>
<organism evidence="2">
    <name type="scientific">Aphanomyces astaci</name>
    <name type="common">Crayfish plague agent</name>
    <dbReference type="NCBI Taxonomy" id="112090"/>
    <lineage>
        <taxon>Eukaryota</taxon>
        <taxon>Sar</taxon>
        <taxon>Stramenopiles</taxon>
        <taxon>Oomycota</taxon>
        <taxon>Saprolegniomycetes</taxon>
        <taxon>Saprolegniales</taxon>
        <taxon>Verrucalvaceae</taxon>
        <taxon>Aphanomyces</taxon>
    </lineage>
</organism>
<feature type="region of interest" description="Disordered" evidence="1">
    <location>
        <begin position="350"/>
        <end position="371"/>
    </location>
</feature>
<dbReference type="RefSeq" id="XP_009826769.1">
    <property type="nucleotide sequence ID" value="XM_009828467.1"/>
</dbReference>
<feature type="compositionally biased region" description="Low complexity" evidence="1">
    <location>
        <begin position="108"/>
        <end position="117"/>
    </location>
</feature>
<dbReference type="AlphaFoldDB" id="W4GWD5"/>
<dbReference type="PANTHER" id="PTHR24216">
    <property type="entry name" value="PAXILLIN-RELATED"/>
    <property type="match status" value="1"/>
</dbReference>
<feature type="region of interest" description="Disordered" evidence="1">
    <location>
        <begin position="1"/>
        <end position="149"/>
    </location>
</feature>
<gene>
    <name evidence="2" type="ORF">H257_04090</name>
</gene>
<dbReference type="VEuPathDB" id="FungiDB:H257_04090"/>
<dbReference type="EMBL" id="KI913120">
    <property type="protein sequence ID" value="ETV83339.1"/>
    <property type="molecule type" value="Genomic_DNA"/>
</dbReference>
<feature type="compositionally biased region" description="Polar residues" evidence="1">
    <location>
        <begin position="453"/>
        <end position="498"/>
    </location>
</feature>
<protein>
    <submittedName>
        <fullName evidence="2">Uncharacterized protein</fullName>
    </submittedName>
</protein>
<feature type="region of interest" description="Disordered" evidence="1">
    <location>
        <begin position="639"/>
        <end position="672"/>
    </location>
</feature>
<proteinExistence type="predicted"/>